<keyword evidence="8" id="KW-1185">Reference proteome</keyword>
<dbReference type="PANTHER" id="PTHR43133">
    <property type="entry name" value="RNA POLYMERASE ECF-TYPE SIGMA FACTO"/>
    <property type="match status" value="1"/>
</dbReference>
<organism evidence="7 8">
    <name type="scientific">Aliidiomarina sedimenti</name>
    <dbReference type="NCBI Taxonomy" id="1933879"/>
    <lineage>
        <taxon>Bacteria</taxon>
        <taxon>Pseudomonadati</taxon>
        <taxon>Pseudomonadota</taxon>
        <taxon>Gammaproteobacteria</taxon>
        <taxon>Alteromonadales</taxon>
        <taxon>Idiomarinaceae</taxon>
        <taxon>Aliidiomarina</taxon>
    </lineage>
</organism>
<keyword evidence="5" id="KW-0812">Transmembrane</keyword>
<proteinExistence type="predicted"/>
<evidence type="ECO:0000259" key="6">
    <source>
        <dbReference type="Pfam" id="PF04542"/>
    </source>
</evidence>
<comment type="caution">
    <text evidence="7">The sequence shown here is derived from an EMBL/GenBank/DDBJ whole genome shotgun (WGS) entry which is preliminary data.</text>
</comment>
<keyword evidence="5" id="KW-1133">Transmembrane helix</keyword>
<feature type="domain" description="RNA polymerase sigma-70 region 2" evidence="6">
    <location>
        <begin position="64"/>
        <end position="125"/>
    </location>
</feature>
<keyword evidence="1" id="KW-0805">Transcription regulation</keyword>
<evidence type="ECO:0000256" key="5">
    <source>
        <dbReference type="SAM" id="Phobius"/>
    </source>
</evidence>
<evidence type="ECO:0000256" key="2">
    <source>
        <dbReference type="ARBA" id="ARBA00023082"/>
    </source>
</evidence>
<dbReference type="PANTHER" id="PTHR43133:SF8">
    <property type="entry name" value="RNA POLYMERASE SIGMA FACTOR HI_1459-RELATED"/>
    <property type="match status" value="1"/>
</dbReference>
<evidence type="ECO:0000256" key="4">
    <source>
        <dbReference type="ARBA" id="ARBA00023163"/>
    </source>
</evidence>
<dbReference type="RefSeq" id="WP_126788085.1">
    <property type="nucleotide sequence ID" value="NZ_PIPN01000001.1"/>
</dbReference>
<accession>A0ABY0C348</accession>
<feature type="transmembrane region" description="Helical" evidence="5">
    <location>
        <begin position="21"/>
        <end position="42"/>
    </location>
</feature>
<keyword evidence="5" id="KW-0472">Membrane</keyword>
<protein>
    <recommendedName>
        <fullName evidence="6">RNA polymerase sigma-70 region 2 domain-containing protein</fullName>
    </recommendedName>
</protein>
<dbReference type="Proteomes" id="UP000287410">
    <property type="component" value="Unassembled WGS sequence"/>
</dbReference>
<dbReference type="InterPro" id="IPR013325">
    <property type="entry name" value="RNA_pol_sigma_r2"/>
</dbReference>
<evidence type="ECO:0000313" key="8">
    <source>
        <dbReference type="Proteomes" id="UP000287410"/>
    </source>
</evidence>
<name>A0ABY0C348_9GAMM</name>
<dbReference type="InterPro" id="IPR039425">
    <property type="entry name" value="RNA_pol_sigma-70-like"/>
</dbReference>
<dbReference type="PROSITE" id="PS51257">
    <property type="entry name" value="PROKAR_LIPOPROTEIN"/>
    <property type="match status" value="1"/>
</dbReference>
<dbReference type="SUPFAM" id="SSF88946">
    <property type="entry name" value="Sigma2 domain of RNA polymerase sigma factors"/>
    <property type="match status" value="1"/>
</dbReference>
<dbReference type="Gene3D" id="1.10.1740.10">
    <property type="match status" value="1"/>
</dbReference>
<keyword evidence="2" id="KW-0731">Sigma factor</keyword>
<evidence type="ECO:0000256" key="3">
    <source>
        <dbReference type="ARBA" id="ARBA00023125"/>
    </source>
</evidence>
<evidence type="ECO:0000313" key="7">
    <source>
        <dbReference type="EMBL" id="RUO31885.1"/>
    </source>
</evidence>
<dbReference type="InterPro" id="IPR007627">
    <property type="entry name" value="RNA_pol_sigma70_r2"/>
</dbReference>
<sequence length="268" mass="30419">MSRRLKYTIGKILRKEVFRTYLGSFNLLAGCILANFCLMLRYQLTKCCLLVFDWSPSVRLSQYAQLCSLARHIMNDVSEAEDVVQDAYVAAFLSNRLDFDAVETRKWLVGTVRNKARMALRGAVRRRSRESQWQMEPSNLSLDDQQEISQLLYTLTPALKAVAALVLSGHTRKEIAYLLNLTDVALRQRIQDLKCRITTTDTVMPSELIGLNKEVDYGCIRSALLSKLLHQEGVLASHDLDGHLFVIRAHKTESGGNTKVTKPMRKTL</sequence>
<dbReference type="Pfam" id="PF04542">
    <property type="entry name" value="Sigma70_r2"/>
    <property type="match status" value="1"/>
</dbReference>
<gene>
    <name evidence="7" type="ORF">CWE12_02495</name>
</gene>
<evidence type="ECO:0000256" key="1">
    <source>
        <dbReference type="ARBA" id="ARBA00023015"/>
    </source>
</evidence>
<keyword evidence="3" id="KW-0238">DNA-binding</keyword>
<dbReference type="EMBL" id="PIPN01000001">
    <property type="protein sequence ID" value="RUO31885.1"/>
    <property type="molecule type" value="Genomic_DNA"/>
</dbReference>
<keyword evidence="4" id="KW-0804">Transcription</keyword>
<reference evidence="7 8" key="1">
    <citation type="journal article" date="2018" name="Front. Microbiol.">
        <title>Genome-Based Analysis Reveals the Taxonomy and Diversity of the Family Idiomarinaceae.</title>
        <authorList>
            <person name="Liu Y."/>
            <person name="Lai Q."/>
            <person name="Shao Z."/>
        </authorList>
    </citation>
    <scope>NUCLEOTIDE SEQUENCE [LARGE SCALE GENOMIC DNA]</scope>
    <source>
        <strain evidence="7 8">GBSy1</strain>
    </source>
</reference>